<keyword evidence="2" id="KW-1185">Reference proteome</keyword>
<evidence type="ECO:0000313" key="2">
    <source>
        <dbReference type="Proteomes" id="UP000198432"/>
    </source>
</evidence>
<dbReference type="Proteomes" id="UP000198432">
    <property type="component" value="Unassembled WGS sequence"/>
</dbReference>
<dbReference type="EMBL" id="FZOQ01000026">
    <property type="protein sequence ID" value="SNT12702.1"/>
    <property type="molecule type" value="Genomic_DNA"/>
</dbReference>
<evidence type="ECO:0000313" key="1">
    <source>
        <dbReference type="EMBL" id="SNT12702.1"/>
    </source>
</evidence>
<organism evidence="1 2">
    <name type="scientific">Pontibacter ummariensis</name>
    <dbReference type="NCBI Taxonomy" id="1610492"/>
    <lineage>
        <taxon>Bacteria</taxon>
        <taxon>Pseudomonadati</taxon>
        <taxon>Bacteroidota</taxon>
        <taxon>Cytophagia</taxon>
        <taxon>Cytophagales</taxon>
        <taxon>Hymenobacteraceae</taxon>
        <taxon>Pontibacter</taxon>
    </lineage>
</organism>
<dbReference type="OrthoDB" id="739846at2"/>
<gene>
    <name evidence="1" type="ORF">SAMN06296052_1262</name>
</gene>
<sequence>MRRILLKILHLYVIISTANKYGPSSVHIRDNYYSRLLQIKYLFKDYVFKRKYKVVEYRLEFQQELTFVLPFAYWHYLNGTLEKTISCKYTKELYFFSPNHEERYEKRLARLPKKRFDYPNMFHCRTFRKDKWAMVPLKERYQNQVLVFEKPMLIIANKYNTEWGNGPINYFSIPVLDRIIREYGEKYQVVYNRPSNGHITMDNSEILELNEIDYIRKNHPHVILAEDLYRKHKGLANNYNHFQLLLYANCSHFISVHGGTAALASYFGGVNIIYSKRGHEHIFKEFETIFPALSGAKVLHAKKEQEVFGYLQEHY</sequence>
<accession>A0A239K4U0</accession>
<protein>
    <recommendedName>
        <fullName evidence="3">Glycosyltransferase family 61 protein</fullName>
    </recommendedName>
</protein>
<proteinExistence type="predicted"/>
<evidence type="ECO:0008006" key="3">
    <source>
        <dbReference type="Google" id="ProtNLM"/>
    </source>
</evidence>
<dbReference type="AlphaFoldDB" id="A0A239K4U0"/>
<name>A0A239K4U0_9BACT</name>
<reference evidence="2" key="1">
    <citation type="submission" date="2017-06" db="EMBL/GenBank/DDBJ databases">
        <authorList>
            <person name="Varghese N."/>
            <person name="Submissions S."/>
        </authorList>
    </citation>
    <scope>NUCLEOTIDE SEQUENCE [LARGE SCALE GENOMIC DNA]</scope>
    <source>
        <strain evidence="2">NKM1</strain>
    </source>
</reference>